<feature type="chain" id="PRO_5021989545" evidence="4">
    <location>
        <begin position="30"/>
        <end position="514"/>
    </location>
</feature>
<dbReference type="PIRSF" id="PIRSF002741">
    <property type="entry name" value="MppA"/>
    <property type="match status" value="1"/>
</dbReference>
<keyword evidence="3 4" id="KW-0732">Signal</keyword>
<dbReference type="Gene3D" id="3.40.190.10">
    <property type="entry name" value="Periplasmic binding protein-like II"/>
    <property type="match status" value="1"/>
</dbReference>
<name>A0A512NA24_9HYPH</name>
<dbReference type="InterPro" id="IPR030678">
    <property type="entry name" value="Peptide/Ni-bd"/>
</dbReference>
<keyword evidence="7" id="KW-1185">Reference proteome</keyword>
<dbReference type="PROSITE" id="PS01040">
    <property type="entry name" value="SBP_BACTERIAL_5"/>
    <property type="match status" value="1"/>
</dbReference>
<reference evidence="6 7" key="1">
    <citation type="submission" date="2019-07" db="EMBL/GenBank/DDBJ databases">
        <title>Whole genome shotgun sequence of Reyranella soli NBRC 108950.</title>
        <authorList>
            <person name="Hosoyama A."/>
            <person name="Uohara A."/>
            <person name="Ohji S."/>
            <person name="Ichikawa N."/>
        </authorList>
    </citation>
    <scope>NUCLEOTIDE SEQUENCE [LARGE SCALE GENOMIC DNA]</scope>
    <source>
        <strain evidence="6 7">NBRC 108950</strain>
    </source>
</reference>
<dbReference type="RefSeq" id="WP_147149911.1">
    <property type="nucleotide sequence ID" value="NZ_BKAJ01000046.1"/>
</dbReference>
<comment type="caution">
    <text evidence="6">The sequence shown here is derived from an EMBL/GenBank/DDBJ whole genome shotgun (WGS) entry which is preliminary data.</text>
</comment>
<gene>
    <name evidence="6" type="ORF">RSO01_29920</name>
</gene>
<evidence type="ECO:0000313" key="6">
    <source>
        <dbReference type="EMBL" id="GEP55826.1"/>
    </source>
</evidence>
<evidence type="ECO:0000313" key="7">
    <source>
        <dbReference type="Proteomes" id="UP000321058"/>
    </source>
</evidence>
<dbReference type="GO" id="GO:0030288">
    <property type="term" value="C:outer membrane-bounded periplasmic space"/>
    <property type="evidence" value="ECO:0007669"/>
    <property type="project" value="UniProtKB-ARBA"/>
</dbReference>
<dbReference type="Gene3D" id="3.10.105.10">
    <property type="entry name" value="Dipeptide-binding Protein, Domain 3"/>
    <property type="match status" value="1"/>
</dbReference>
<evidence type="ECO:0000256" key="1">
    <source>
        <dbReference type="ARBA" id="ARBA00004418"/>
    </source>
</evidence>
<dbReference type="PANTHER" id="PTHR30290">
    <property type="entry name" value="PERIPLASMIC BINDING COMPONENT OF ABC TRANSPORTER"/>
    <property type="match status" value="1"/>
</dbReference>
<dbReference type="Proteomes" id="UP000321058">
    <property type="component" value="Unassembled WGS sequence"/>
</dbReference>
<evidence type="ECO:0000256" key="4">
    <source>
        <dbReference type="SAM" id="SignalP"/>
    </source>
</evidence>
<accession>A0A512NA24</accession>
<dbReference type="InterPro" id="IPR000914">
    <property type="entry name" value="SBP_5_dom"/>
</dbReference>
<dbReference type="InterPro" id="IPR023765">
    <property type="entry name" value="SBP_5_CS"/>
</dbReference>
<dbReference type="InterPro" id="IPR006311">
    <property type="entry name" value="TAT_signal"/>
</dbReference>
<dbReference type="CDD" id="cd00995">
    <property type="entry name" value="PBP2_NikA_DppA_OppA_like"/>
    <property type="match status" value="1"/>
</dbReference>
<dbReference type="AlphaFoldDB" id="A0A512NA24"/>
<dbReference type="SUPFAM" id="SSF53850">
    <property type="entry name" value="Periplasmic binding protein-like II"/>
    <property type="match status" value="1"/>
</dbReference>
<protein>
    <submittedName>
        <fullName evidence="6">Diguanylate phosphodiesterase</fullName>
    </submittedName>
</protein>
<dbReference type="InterPro" id="IPR039424">
    <property type="entry name" value="SBP_5"/>
</dbReference>
<dbReference type="Pfam" id="PF00496">
    <property type="entry name" value="SBP_bac_5"/>
    <property type="match status" value="1"/>
</dbReference>
<dbReference type="GO" id="GO:0043190">
    <property type="term" value="C:ATP-binding cassette (ABC) transporter complex"/>
    <property type="evidence" value="ECO:0007669"/>
    <property type="project" value="InterPro"/>
</dbReference>
<evidence type="ECO:0000256" key="3">
    <source>
        <dbReference type="ARBA" id="ARBA00022729"/>
    </source>
</evidence>
<dbReference type="PROSITE" id="PS51318">
    <property type="entry name" value="TAT"/>
    <property type="match status" value="1"/>
</dbReference>
<comment type="subcellular location">
    <subcellularLocation>
        <location evidence="1">Periplasm</location>
    </subcellularLocation>
</comment>
<feature type="domain" description="Solute-binding protein family 5" evidence="5">
    <location>
        <begin position="79"/>
        <end position="426"/>
    </location>
</feature>
<dbReference type="GO" id="GO:1904680">
    <property type="term" value="F:peptide transmembrane transporter activity"/>
    <property type="evidence" value="ECO:0007669"/>
    <property type="project" value="TreeGrafter"/>
</dbReference>
<comment type="similarity">
    <text evidence="2">Belongs to the bacterial solute-binding protein 5 family.</text>
</comment>
<dbReference type="GO" id="GO:0015833">
    <property type="term" value="P:peptide transport"/>
    <property type="evidence" value="ECO:0007669"/>
    <property type="project" value="TreeGrafter"/>
</dbReference>
<dbReference type="EMBL" id="BKAJ01000046">
    <property type="protein sequence ID" value="GEP55826.1"/>
    <property type="molecule type" value="Genomic_DNA"/>
</dbReference>
<evidence type="ECO:0000259" key="5">
    <source>
        <dbReference type="Pfam" id="PF00496"/>
    </source>
</evidence>
<feature type="signal peptide" evidence="4">
    <location>
        <begin position="1"/>
        <end position="29"/>
    </location>
</feature>
<organism evidence="6 7">
    <name type="scientific">Reyranella soli</name>
    <dbReference type="NCBI Taxonomy" id="1230389"/>
    <lineage>
        <taxon>Bacteria</taxon>
        <taxon>Pseudomonadati</taxon>
        <taxon>Pseudomonadota</taxon>
        <taxon>Alphaproteobacteria</taxon>
        <taxon>Hyphomicrobiales</taxon>
        <taxon>Reyranellaceae</taxon>
        <taxon>Reyranella</taxon>
    </lineage>
</organism>
<dbReference type="PANTHER" id="PTHR30290:SF38">
    <property type="entry name" value="D,D-DIPEPTIDE-BINDING PERIPLASMIC PROTEIN DDPA-RELATED"/>
    <property type="match status" value="1"/>
</dbReference>
<sequence length="514" mass="56233">MVSLSTTRRGVLGLSTAALISATLRSAGAAPEGLRVAAHVSLAPTWFDPAETPGIITPFMLLYAMHDAVLKAMPGNPMAPCLAESCTMSADGLSYALSLRKGVKFHNGDELTAEDVKFSLERYRGAASKSLKDRVAGVDIRDPHRLTIRLKDPWPDFLTFYAGASGAGWIVPKKYVEQVGDEGFKKAPVGAGPYKFVSFTPGVELVCEAFEGYWRKKPAIKRLVFQVIPDEATRLAALQRVEVDIAYSIRGELADELLRTPGLAIKPALGSAPFWLYFPEQWDPQSPWHDIRVRQAVGFALDLKTINEALTLGHSRLTGSIFPENFEFYWQPPAPVYDPARARKLLAEAGHGRGFDAGDYYCDTSYANIGEVALNNLREVGIRVKLRPLERAAFFKAYSEKKLKNIVQGASGAFGNCATRAEAFVAKGGTYAYGSYPDIDALFAEQATQMDQAKRTAILQRLQQAVQEKAIYAPIFQLAFISGVGPRVDQSGFGLIKGFVYTAPYEDLTLKGKA</sequence>
<dbReference type="Gene3D" id="3.90.76.10">
    <property type="entry name" value="Dipeptide-binding Protein, Domain 1"/>
    <property type="match status" value="1"/>
</dbReference>
<dbReference type="OrthoDB" id="9803988at2"/>
<evidence type="ECO:0000256" key="2">
    <source>
        <dbReference type="ARBA" id="ARBA00005695"/>
    </source>
</evidence>
<proteinExistence type="inferred from homology"/>